<organism evidence="2 3">
    <name type="scientific">Dreissena polymorpha</name>
    <name type="common">Zebra mussel</name>
    <name type="synonym">Mytilus polymorpha</name>
    <dbReference type="NCBI Taxonomy" id="45954"/>
    <lineage>
        <taxon>Eukaryota</taxon>
        <taxon>Metazoa</taxon>
        <taxon>Spiralia</taxon>
        <taxon>Lophotrochozoa</taxon>
        <taxon>Mollusca</taxon>
        <taxon>Bivalvia</taxon>
        <taxon>Autobranchia</taxon>
        <taxon>Heteroconchia</taxon>
        <taxon>Euheterodonta</taxon>
        <taxon>Imparidentia</taxon>
        <taxon>Neoheterodontei</taxon>
        <taxon>Myida</taxon>
        <taxon>Dreissenoidea</taxon>
        <taxon>Dreissenidae</taxon>
        <taxon>Dreissena</taxon>
    </lineage>
</organism>
<keyword evidence="3" id="KW-1185">Reference proteome</keyword>
<dbReference type="EMBL" id="JAIWYP010000012">
    <property type="protein sequence ID" value="KAH3730839.1"/>
    <property type="molecule type" value="Genomic_DNA"/>
</dbReference>
<evidence type="ECO:0000313" key="2">
    <source>
        <dbReference type="EMBL" id="KAH3730839.1"/>
    </source>
</evidence>
<dbReference type="AlphaFoldDB" id="A0A9D4HTK9"/>
<evidence type="ECO:0000313" key="3">
    <source>
        <dbReference type="Proteomes" id="UP000828390"/>
    </source>
</evidence>
<comment type="caution">
    <text evidence="2">The sequence shown here is derived from an EMBL/GenBank/DDBJ whole genome shotgun (WGS) entry which is preliminary data.</text>
</comment>
<feature type="compositionally biased region" description="Basic and acidic residues" evidence="1">
    <location>
        <begin position="52"/>
        <end position="77"/>
    </location>
</feature>
<reference evidence="2" key="1">
    <citation type="journal article" date="2019" name="bioRxiv">
        <title>The Genome of the Zebra Mussel, Dreissena polymorpha: A Resource for Invasive Species Research.</title>
        <authorList>
            <person name="McCartney M.A."/>
            <person name="Auch B."/>
            <person name="Kono T."/>
            <person name="Mallez S."/>
            <person name="Zhang Y."/>
            <person name="Obille A."/>
            <person name="Becker A."/>
            <person name="Abrahante J.E."/>
            <person name="Garbe J."/>
            <person name="Badalamenti J.P."/>
            <person name="Herman A."/>
            <person name="Mangelson H."/>
            <person name="Liachko I."/>
            <person name="Sullivan S."/>
            <person name="Sone E.D."/>
            <person name="Koren S."/>
            <person name="Silverstein K.A.T."/>
            <person name="Beckman K.B."/>
            <person name="Gohl D.M."/>
        </authorList>
    </citation>
    <scope>NUCLEOTIDE SEQUENCE</scope>
    <source>
        <strain evidence="2">Duluth1</strain>
        <tissue evidence="2">Whole animal</tissue>
    </source>
</reference>
<protein>
    <submittedName>
        <fullName evidence="2">Uncharacterized protein</fullName>
    </submittedName>
</protein>
<feature type="compositionally biased region" description="Basic and acidic residues" evidence="1">
    <location>
        <begin position="34"/>
        <end position="44"/>
    </location>
</feature>
<gene>
    <name evidence="2" type="ORF">DPMN_056837</name>
</gene>
<feature type="region of interest" description="Disordered" evidence="1">
    <location>
        <begin position="34"/>
        <end position="78"/>
    </location>
</feature>
<reference evidence="2" key="2">
    <citation type="submission" date="2020-11" db="EMBL/GenBank/DDBJ databases">
        <authorList>
            <person name="McCartney M.A."/>
            <person name="Auch B."/>
            <person name="Kono T."/>
            <person name="Mallez S."/>
            <person name="Becker A."/>
            <person name="Gohl D.M."/>
            <person name="Silverstein K.A.T."/>
            <person name="Koren S."/>
            <person name="Bechman K.B."/>
            <person name="Herman A."/>
            <person name="Abrahante J.E."/>
            <person name="Garbe J."/>
        </authorList>
    </citation>
    <scope>NUCLEOTIDE SEQUENCE</scope>
    <source>
        <strain evidence="2">Duluth1</strain>
        <tissue evidence="2">Whole animal</tissue>
    </source>
</reference>
<evidence type="ECO:0000256" key="1">
    <source>
        <dbReference type="SAM" id="MobiDB-lite"/>
    </source>
</evidence>
<sequence length="132" mass="15735">MRKWLSLLLIKRLRKLKRRQQAVKTDRSLKCLEQQGSKDHDGRNKNICRQGAEVKERDDKVPKTLDKEVRQEVRERPPMTTMPIKADWFIVDLKWPITDSYHPRGDMNRLLPFQSRRNETLHQESTEDVTAT</sequence>
<proteinExistence type="predicted"/>
<accession>A0A9D4HTK9</accession>
<name>A0A9D4HTK9_DREPO</name>
<dbReference type="Proteomes" id="UP000828390">
    <property type="component" value="Unassembled WGS sequence"/>
</dbReference>